<dbReference type="AlphaFoldDB" id="A0A6J4PT28"/>
<accession>A0A6J4PT28</accession>
<evidence type="ECO:0000313" key="2">
    <source>
        <dbReference type="EMBL" id="CAA9422737.1"/>
    </source>
</evidence>
<dbReference type="SUPFAM" id="SSF53822">
    <property type="entry name" value="Periplasmic binding protein-like I"/>
    <property type="match status" value="1"/>
</dbReference>
<dbReference type="Gene3D" id="3.40.50.2300">
    <property type="match status" value="1"/>
</dbReference>
<feature type="signal peptide" evidence="1">
    <location>
        <begin position="1"/>
        <end position="29"/>
    </location>
</feature>
<dbReference type="InterPro" id="IPR028082">
    <property type="entry name" value="Peripla_BP_I"/>
</dbReference>
<name>A0A6J4PT28_9BURK</name>
<evidence type="ECO:0000256" key="1">
    <source>
        <dbReference type="SAM" id="SignalP"/>
    </source>
</evidence>
<dbReference type="EMBL" id="CADCUX010000452">
    <property type="protein sequence ID" value="CAA9422737.1"/>
    <property type="molecule type" value="Genomic_DNA"/>
</dbReference>
<gene>
    <name evidence="2" type="ORF">AVDCRST_MAG51-2140</name>
</gene>
<keyword evidence="1" id="KW-0732">Signal</keyword>
<protein>
    <submittedName>
        <fullName evidence="2">Uncharacterized protein</fullName>
    </submittedName>
</protein>
<sequence>MGNAGDWSFFGRRSALFLGLAFVAGASWAQANGVTNDRLLIGQSITLQGGKNAYGVAVQDGIATYLKVVNEQGGIHGRQVV</sequence>
<feature type="chain" id="PRO_5026883352" evidence="1">
    <location>
        <begin position="30"/>
        <end position="81"/>
    </location>
</feature>
<reference evidence="2" key="1">
    <citation type="submission" date="2020-02" db="EMBL/GenBank/DDBJ databases">
        <authorList>
            <person name="Meier V. D."/>
        </authorList>
    </citation>
    <scope>NUCLEOTIDE SEQUENCE</scope>
    <source>
        <strain evidence="2">AVDCRST_MAG51</strain>
    </source>
</reference>
<organism evidence="2">
    <name type="scientific">uncultured Ramlibacter sp</name>
    <dbReference type="NCBI Taxonomy" id="260755"/>
    <lineage>
        <taxon>Bacteria</taxon>
        <taxon>Pseudomonadati</taxon>
        <taxon>Pseudomonadota</taxon>
        <taxon>Betaproteobacteria</taxon>
        <taxon>Burkholderiales</taxon>
        <taxon>Comamonadaceae</taxon>
        <taxon>Ramlibacter</taxon>
        <taxon>environmental samples</taxon>
    </lineage>
</organism>
<proteinExistence type="predicted"/>
<feature type="non-terminal residue" evidence="2">
    <location>
        <position position="81"/>
    </location>
</feature>